<name>A0A2H0RK41_9BACT</name>
<gene>
    <name evidence="1" type="ORF">COV07_02440</name>
</gene>
<dbReference type="Gene3D" id="3.40.50.1000">
    <property type="entry name" value="HAD superfamily/HAD-like"/>
    <property type="match status" value="1"/>
</dbReference>
<dbReference type="InterPro" id="IPR036412">
    <property type="entry name" value="HAD-like_sf"/>
</dbReference>
<comment type="caution">
    <text evidence="1">The sequence shown here is derived from an EMBL/GenBank/DDBJ whole genome shotgun (WGS) entry which is preliminary data.</text>
</comment>
<dbReference type="InterPro" id="IPR023214">
    <property type="entry name" value="HAD_sf"/>
</dbReference>
<organism evidence="1 2">
    <name type="scientific">Candidatus Vogelbacteria bacterium CG10_big_fil_rev_8_21_14_0_10_45_14</name>
    <dbReference type="NCBI Taxonomy" id="1975042"/>
    <lineage>
        <taxon>Bacteria</taxon>
        <taxon>Candidatus Vogeliibacteriota</taxon>
    </lineage>
</organism>
<evidence type="ECO:0008006" key="3">
    <source>
        <dbReference type="Google" id="ProtNLM"/>
    </source>
</evidence>
<sequence length="220" mass="24604">MRQGKNGSCPRGIYLDLDSTLFDTTNYFVGSIEVHFGRKVRLTTKSLRERFGETGQNVPFWKTPEIQAHIQELHLGEEANLCIPPIDGALEAIREISQIIEIAGYLSARPQSLLRATEQSLEEHDFPKAPIILRPTNVPLLEGTAGWKAGILAEKKRVLGIIDDSPGMISALGSRYHGTLFLFGPQSKADMRKALKHRNIVPLPRWSTAPDRIKKHFMGI</sequence>
<evidence type="ECO:0000313" key="1">
    <source>
        <dbReference type="EMBL" id="PIR46817.1"/>
    </source>
</evidence>
<dbReference type="Proteomes" id="UP000230833">
    <property type="component" value="Unassembled WGS sequence"/>
</dbReference>
<evidence type="ECO:0000313" key="2">
    <source>
        <dbReference type="Proteomes" id="UP000230833"/>
    </source>
</evidence>
<proteinExistence type="predicted"/>
<dbReference type="SUPFAM" id="SSF56784">
    <property type="entry name" value="HAD-like"/>
    <property type="match status" value="1"/>
</dbReference>
<dbReference type="AlphaFoldDB" id="A0A2H0RK41"/>
<accession>A0A2H0RK41</accession>
<reference evidence="1 2" key="1">
    <citation type="submission" date="2017-09" db="EMBL/GenBank/DDBJ databases">
        <title>Depth-based differentiation of microbial function through sediment-hosted aquifers and enrichment of novel symbionts in the deep terrestrial subsurface.</title>
        <authorList>
            <person name="Probst A.J."/>
            <person name="Ladd B."/>
            <person name="Jarett J.K."/>
            <person name="Geller-Mcgrath D.E."/>
            <person name="Sieber C.M."/>
            <person name="Emerson J.B."/>
            <person name="Anantharaman K."/>
            <person name="Thomas B.C."/>
            <person name="Malmstrom R."/>
            <person name="Stieglmeier M."/>
            <person name="Klingl A."/>
            <person name="Woyke T."/>
            <person name="Ryan C.M."/>
            <person name="Banfield J.F."/>
        </authorList>
    </citation>
    <scope>NUCLEOTIDE SEQUENCE [LARGE SCALE GENOMIC DNA]</scope>
    <source>
        <strain evidence="1">CG10_big_fil_rev_8_21_14_0_10_45_14</strain>
    </source>
</reference>
<protein>
    <recommendedName>
        <fullName evidence="3">HAD family hydrolase</fullName>
    </recommendedName>
</protein>
<dbReference type="EMBL" id="PCYL01000028">
    <property type="protein sequence ID" value="PIR46817.1"/>
    <property type="molecule type" value="Genomic_DNA"/>
</dbReference>